<dbReference type="PROSITE" id="PS00477">
    <property type="entry name" value="ALPHA_2_MACROGLOBULIN"/>
    <property type="match status" value="1"/>
</dbReference>
<dbReference type="InterPro" id="IPR019742">
    <property type="entry name" value="MacrogloblnA2_CS"/>
</dbReference>
<reference evidence="9" key="1">
    <citation type="submission" date="2013-11" db="EMBL/GenBank/DDBJ databases">
        <title>The genomic landscape of the Guanapo guppy.</title>
        <authorList>
            <person name="Kuenstner A."/>
            <person name="Dreyer C."/>
        </authorList>
    </citation>
    <scope>NUCLEOTIDE SEQUENCE</scope>
    <source>
        <strain evidence="9">Guanapo</strain>
    </source>
</reference>
<sequence>PVEKKISLQRPEMFVEGSVRASVSVLGDLMGRALQNLDKLLAMPYGCGEQNMLLFAPNIFILNYLKSSGQLTEAILEKAKRFLESGYQRELNYKHDDGSYSAFGNSDPTGNTWLTAFVMKSFGGARDYIYVDPQHIKDARIWVSGLQKSDGCFTSVGKLFHNSMKGGVSDDVSLTAYIVAAMLELDRDASDPVVQKGLSCLKDAVAGEFDNLYTTALMTHTFSLAGDQEMRSKLITILDQKAKKDGGTVHWERVGSSEAGLDAVEVEMTSYVLLALLLSPPLEGFSLDYTSGIIRWLAQQQNPYGGFSSTQDTVVALQALARYAEATYSPQGMTTVTVTSAGGLRKEFTVTQSNRLLYQEEELSEVPGEYTVRAEGHSCVLAQVPLCHTWDESLKLSAGYFNAAGLKTLDVTSYRYQGRREETNMVIINIKLLSGYALDQSSVQLVSPPFDLRLVKLRSCILTLKKDEPQTCKVTLEEDQWVRNLKPAVIKVYDYYQPSKSSAATDYTSPCAESKSKFSNLVLC</sequence>
<dbReference type="GO" id="GO:0005615">
    <property type="term" value="C:extracellular space"/>
    <property type="evidence" value="ECO:0007669"/>
    <property type="project" value="InterPro"/>
</dbReference>
<dbReference type="InterPro" id="IPR041813">
    <property type="entry name" value="A2M_TED"/>
</dbReference>
<dbReference type="SUPFAM" id="SSF49410">
    <property type="entry name" value="Alpha-macroglobulin receptor domain"/>
    <property type="match status" value="1"/>
</dbReference>
<dbReference type="SMART" id="SM01419">
    <property type="entry name" value="Thiol-ester_cl"/>
    <property type="match status" value="1"/>
</dbReference>
<dbReference type="InterPro" id="IPR050473">
    <property type="entry name" value="A2M/Complement_sys"/>
</dbReference>
<comment type="similarity">
    <text evidence="1">Belongs to the protease inhibitor I39 (alpha-2-macroglobulin) family.</text>
</comment>
<evidence type="ECO:0000256" key="5">
    <source>
        <dbReference type="ARBA" id="ARBA00023157"/>
    </source>
</evidence>
<dbReference type="Gene3D" id="2.60.40.690">
    <property type="entry name" value="Alpha-macroglobulin, receptor-binding domain"/>
    <property type="match status" value="1"/>
</dbReference>
<dbReference type="InterPro" id="IPR036595">
    <property type="entry name" value="A-macroglobulin_rcpt-bd_sf"/>
</dbReference>
<dbReference type="Gene3D" id="2.60.120.1540">
    <property type="match status" value="1"/>
</dbReference>
<organism evidence="8 9">
    <name type="scientific">Poecilia reticulata</name>
    <name type="common">Guppy</name>
    <name type="synonym">Acanthophacelus reticulatus</name>
    <dbReference type="NCBI Taxonomy" id="8081"/>
    <lineage>
        <taxon>Eukaryota</taxon>
        <taxon>Metazoa</taxon>
        <taxon>Chordata</taxon>
        <taxon>Craniata</taxon>
        <taxon>Vertebrata</taxon>
        <taxon>Euteleostomi</taxon>
        <taxon>Actinopterygii</taxon>
        <taxon>Neopterygii</taxon>
        <taxon>Teleostei</taxon>
        <taxon>Neoteleostei</taxon>
        <taxon>Acanthomorphata</taxon>
        <taxon>Ovalentaria</taxon>
        <taxon>Atherinomorphae</taxon>
        <taxon>Cyprinodontiformes</taxon>
        <taxon>Poeciliidae</taxon>
        <taxon>Poeciliinae</taxon>
        <taxon>Poecilia</taxon>
    </lineage>
</organism>
<dbReference type="PANTHER" id="PTHR11412:SF160">
    <property type="entry name" value="ALPHA-2-MACROGLOBULIN-LIKE PROTEIN 1"/>
    <property type="match status" value="1"/>
</dbReference>
<keyword evidence="6" id="KW-0325">Glycoprotein</keyword>
<dbReference type="AlphaFoldDB" id="A0A3P9PHD1"/>
<dbReference type="Bgee" id="ENSPREG00000014371">
    <property type="expression patterns" value="Expressed in caudal fin and 1 other cell type or tissue"/>
</dbReference>
<dbReference type="GeneTree" id="ENSGT00940000162996"/>
<dbReference type="InterPro" id="IPR011626">
    <property type="entry name" value="Alpha-macroglobulin_TED"/>
</dbReference>
<keyword evidence="4" id="KW-0722">Serine protease inhibitor</keyword>
<dbReference type="Ensembl" id="ENSPRET00000021482.1">
    <property type="protein sequence ID" value="ENSPREP00000021257.1"/>
    <property type="gene ID" value="ENSPREG00000014371.1"/>
</dbReference>
<dbReference type="InterPro" id="IPR047565">
    <property type="entry name" value="Alpha-macroglob_thiol-ester_cl"/>
</dbReference>
<evidence type="ECO:0000256" key="3">
    <source>
        <dbReference type="ARBA" id="ARBA00022729"/>
    </source>
</evidence>
<dbReference type="SMART" id="SM01361">
    <property type="entry name" value="A2M_recep"/>
    <property type="match status" value="1"/>
</dbReference>
<feature type="domain" description="Alpha-macroglobulin receptor-binding" evidence="7">
    <location>
        <begin position="423"/>
        <end position="507"/>
    </location>
</feature>
<proteinExistence type="inferred from homology"/>
<keyword evidence="5" id="KW-1015">Disulfide bond</keyword>
<dbReference type="FunFam" id="1.50.10.20:FF:000001">
    <property type="entry name" value="CD109 isoform 1"/>
    <property type="match status" value="1"/>
</dbReference>
<dbReference type="Pfam" id="PF07677">
    <property type="entry name" value="A2M_recep"/>
    <property type="match status" value="1"/>
</dbReference>
<dbReference type="InterPro" id="IPR009048">
    <property type="entry name" value="A-macroglobulin_rcpt-bd"/>
</dbReference>
<dbReference type="PANTHER" id="PTHR11412">
    <property type="entry name" value="MACROGLOBULIN / COMPLEMENT"/>
    <property type="match status" value="1"/>
</dbReference>
<name>A0A3P9PHD1_POERE</name>
<protein>
    <recommendedName>
        <fullName evidence="7">Alpha-macroglobulin receptor-binding domain-containing protein</fullName>
    </recommendedName>
</protein>
<accession>A0A3P9PHD1</accession>
<evidence type="ECO:0000259" key="7">
    <source>
        <dbReference type="SMART" id="SM01361"/>
    </source>
</evidence>
<keyword evidence="2" id="KW-0646">Protease inhibitor</keyword>
<dbReference type="InterPro" id="IPR008930">
    <property type="entry name" value="Terpenoid_cyclase/PrenylTrfase"/>
</dbReference>
<dbReference type="Pfam" id="PF07678">
    <property type="entry name" value="TED_complement"/>
    <property type="match status" value="1"/>
</dbReference>
<dbReference type="GO" id="GO:0004867">
    <property type="term" value="F:serine-type endopeptidase inhibitor activity"/>
    <property type="evidence" value="ECO:0007669"/>
    <property type="project" value="UniProtKB-KW"/>
</dbReference>
<evidence type="ECO:0000256" key="6">
    <source>
        <dbReference type="ARBA" id="ARBA00023180"/>
    </source>
</evidence>
<dbReference type="STRING" id="8081.ENSPREP00000021257"/>
<evidence type="ECO:0000256" key="2">
    <source>
        <dbReference type="ARBA" id="ARBA00022690"/>
    </source>
</evidence>
<evidence type="ECO:0000256" key="1">
    <source>
        <dbReference type="ARBA" id="ARBA00010952"/>
    </source>
</evidence>
<dbReference type="OMA" id="FIHEAIL"/>
<dbReference type="SUPFAM" id="SSF48239">
    <property type="entry name" value="Terpenoid cyclases/Protein prenyltransferases"/>
    <property type="match status" value="1"/>
</dbReference>
<dbReference type="Gene3D" id="1.50.10.20">
    <property type="match status" value="1"/>
</dbReference>
<dbReference type="CDD" id="cd02897">
    <property type="entry name" value="A2M_2"/>
    <property type="match status" value="1"/>
</dbReference>
<evidence type="ECO:0000256" key="4">
    <source>
        <dbReference type="ARBA" id="ARBA00022900"/>
    </source>
</evidence>
<keyword evidence="9" id="KW-1185">Reference proteome</keyword>
<reference evidence="8" key="3">
    <citation type="submission" date="2025-09" db="UniProtKB">
        <authorList>
            <consortium name="Ensembl"/>
        </authorList>
    </citation>
    <scope>IDENTIFICATION</scope>
    <source>
        <strain evidence="8">Guanapo</strain>
    </source>
</reference>
<dbReference type="Proteomes" id="UP000242638">
    <property type="component" value="Unassembled WGS sequence"/>
</dbReference>
<reference evidence="8" key="2">
    <citation type="submission" date="2025-08" db="UniProtKB">
        <authorList>
            <consortium name="Ensembl"/>
        </authorList>
    </citation>
    <scope>IDENTIFICATION</scope>
    <source>
        <strain evidence="8">Guanapo</strain>
    </source>
</reference>
<keyword evidence="3" id="KW-0732">Signal</keyword>
<evidence type="ECO:0000313" key="9">
    <source>
        <dbReference type="Proteomes" id="UP000242638"/>
    </source>
</evidence>
<evidence type="ECO:0000313" key="8">
    <source>
        <dbReference type="Ensembl" id="ENSPREP00000021257.1"/>
    </source>
</evidence>